<dbReference type="Pfam" id="PF01804">
    <property type="entry name" value="Penicil_amidase"/>
    <property type="match status" value="1"/>
</dbReference>
<feature type="transmembrane region" description="Helical" evidence="5">
    <location>
        <begin position="32"/>
        <end position="55"/>
    </location>
</feature>
<keyword evidence="5" id="KW-0472">Membrane</keyword>
<dbReference type="SUPFAM" id="SSF56235">
    <property type="entry name" value="N-terminal nucleophile aminohydrolases (Ntn hydrolases)"/>
    <property type="match status" value="1"/>
</dbReference>
<keyword evidence="7" id="KW-1185">Reference proteome</keyword>
<dbReference type="Gene3D" id="3.60.20.10">
    <property type="entry name" value="Glutamine Phosphoribosylpyrophosphate, subunit 1, domain 1"/>
    <property type="match status" value="1"/>
</dbReference>
<dbReference type="Gene3D" id="2.30.120.10">
    <property type="match status" value="1"/>
</dbReference>
<evidence type="ECO:0000256" key="2">
    <source>
        <dbReference type="ARBA" id="ARBA00022801"/>
    </source>
</evidence>
<evidence type="ECO:0000256" key="4">
    <source>
        <dbReference type="SAM" id="MobiDB-lite"/>
    </source>
</evidence>
<dbReference type="InterPro" id="IPR043147">
    <property type="entry name" value="Penicillin_amidase_A-knob"/>
</dbReference>
<dbReference type="PIRSF" id="PIRSF001227">
    <property type="entry name" value="Pen_acylase"/>
    <property type="match status" value="1"/>
</dbReference>
<protein>
    <submittedName>
        <fullName evidence="6">Penicillin amidase</fullName>
    </submittedName>
</protein>
<sequence length="826" mass="88494">MTEQESGRNQGAGRRRQGQPKQNQRRRSPWALLGRGVLGLLVLLLLAGGGAFAWLKTTSGAQRSGSVTVPGVSGPVTVTRDAWGVPHIRAATDADAVYALGFVHWQDRAWQMDFQRRVAQGRLSEVLGGAALEQDRFLRTWGFERAALSALPALSAQSRALIRAYTAGVNAAQAQGKVALEFRILGYTPEPWRDVDSVSWSKLMAFDLGGNYEEEVLGAQVVRKLGEDGLDQVTAPYPAGAPTILSADELTGAAQSLTGVRAGADDTQAAAPALPQATVLPHEAVLPQETVQALRSHLLAARTLGLQAVPGKGSNDWVIAGSRTESGKPILADDPHLSLTAPMLWYLADVQGDRLRAIGASIPGLPAIVIGRNDRVAWGVTNVNPDVQDLYIEPEDAPLTSRREVIRVKGEADVTLTVRSSAHGPIISDAGAGAVGPRVALKWTALQGGDTTMDAFLGLNYAQNWADFTGALRSYVAPSQNFVYADVDGNTGYYAPGRVPIRSGWDGSLPVSGDGSREWQGFIPFEELPHTLNPADGLVVTANNKVVPGSYPHALGNDRNWAEPYRARRITDLLSAAGKLTVPDVQRVQLDTTSLVWADFRDPLLGTRPGSDRARQALAQLQGWDGNETTGSVPATLFEAWLMQLQEMARDELGTDTVMNSLSVLNQLRGNGELCAVNGNGDCQALLTRTLDAALNDLEGRLGTDMSTWTYGRLHTVASNHRAFGNVQALAWLFNHSAPTPGGTNTVNVARPEHGTFRQTHGPSYRQVVDLANPNDSVFIGSLGQDGNPLGAHAADQQPRWIAGEYLPMSTDPADWGRVSTLTLKP</sequence>
<reference evidence="7" key="1">
    <citation type="journal article" date="2019" name="Int. J. Syst. Evol. Microbiol.">
        <title>The Global Catalogue of Microorganisms (GCM) 10K type strain sequencing project: providing services to taxonomists for standard genome sequencing and annotation.</title>
        <authorList>
            <consortium name="The Broad Institute Genomics Platform"/>
            <consortium name="The Broad Institute Genome Sequencing Center for Infectious Disease"/>
            <person name="Wu L."/>
            <person name="Ma J."/>
        </authorList>
    </citation>
    <scope>NUCLEOTIDE SEQUENCE [LARGE SCALE GENOMIC DNA]</scope>
    <source>
        <strain evidence="7">JCM 31404</strain>
    </source>
</reference>
<evidence type="ECO:0000256" key="1">
    <source>
        <dbReference type="ARBA" id="ARBA00006586"/>
    </source>
</evidence>
<name>A0ABQ2RYQ7_9DEIO</name>
<comment type="caution">
    <text evidence="6">The sequence shown here is derived from an EMBL/GenBank/DDBJ whole genome shotgun (WGS) entry which is preliminary data.</text>
</comment>
<evidence type="ECO:0000256" key="5">
    <source>
        <dbReference type="SAM" id="Phobius"/>
    </source>
</evidence>
<keyword evidence="5" id="KW-1133">Transmembrane helix</keyword>
<dbReference type="Gene3D" id="1.10.1400.10">
    <property type="match status" value="1"/>
</dbReference>
<organism evidence="6 7">
    <name type="scientific">Deinococcus seoulensis</name>
    <dbReference type="NCBI Taxonomy" id="1837379"/>
    <lineage>
        <taxon>Bacteria</taxon>
        <taxon>Thermotogati</taxon>
        <taxon>Deinococcota</taxon>
        <taxon>Deinococci</taxon>
        <taxon>Deinococcales</taxon>
        <taxon>Deinococcaceae</taxon>
        <taxon>Deinococcus</taxon>
    </lineage>
</organism>
<keyword evidence="3" id="KW-0865">Zymogen</keyword>
<keyword evidence="5" id="KW-0812">Transmembrane</keyword>
<dbReference type="InterPro" id="IPR023343">
    <property type="entry name" value="Penicillin_amidase_dom1"/>
</dbReference>
<dbReference type="InterPro" id="IPR002692">
    <property type="entry name" value="S45"/>
</dbReference>
<accession>A0ABQ2RYQ7</accession>
<dbReference type="InterPro" id="IPR043146">
    <property type="entry name" value="Penicillin_amidase_N_B-knob"/>
</dbReference>
<evidence type="ECO:0000256" key="3">
    <source>
        <dbReference type="ARBA" id="ARBA00023145"/>
    </source>
</evidence>
<keyword evidence="2" id="KW-0378">Hydrolase</keyword>
<feature type="region of interest" description="Disordered" evidence="4">
    <location>
        <begin position="1"/>
        <end position="28"/>
    </location>
</feature>
<dbReference type="Gene3D" id="1.10.439.10">
    <property type="entry name" value="Penicillin Amidohydrolase, domain 1"/>
    <property type="match status" value="1"/>
</dbReference>
<dbReference type="PANTHER" id="PTHR34218:SF4">
    <property type="entry name" value="ACYL-HOMOSERINE LACTONE ACYLASE QUIP"/>
    <property type="match status" value="1"/>
</dbReference>
<gene>
    <name evidence="6" type="ORF">GCM10008959_35160</name>
</gene>
<proteinExistence type="inferred from homology"/>
<dbReference type="Proteomes" id="UP000634308">
    <property type="component" value="Unassembled WGS sequence"/>
</dbReference>
<dbReference type="CDD" id="cd03747">
    <property type="entry name" value="Ntn_PGA_like"/>
    <property type="match status" value="1"/>
</dbReference>
<feature type="compositionally biased region" description="Basic residues" evidence="4">
    <location>
        <begin position="13"/>
        <end position="28"/>
    </location>
</feature>
<dbReference type="PANTHER" id="PTHR34218">
    <property type="entry name" value="PEPTIDASE S45 PENICILLIN AMIDASE"/>
    <property type="match status" value="1"/>
</dbReference>
<dbReference type="EMBL" id="BMQM01000033">
    <property type="protein sequence ID" value="GGR70413.1"/>
    <property type="molecule type" value="Genomic_DNA"/>
</dbReference>
<dbReference type="InterPro" id="IPR029055">
    <property type="entry name" value="Ntn_hydrolases_N"/>
</dbReference>
<comment type="similarity">
    <text evidence="1">Belongs to the peptidase S45 family.</text>
</comment>
<evidence type="ECO:0000313" key="7">
    <source>
        <dbReference type="Proteomes" id="UP000634308"/>
    </source>
</evidence>
<dbReference type="InterPro" id="IPR014395">
    <property type="entry name" value="Pen/GL7ACA/AHL_acylase"/>
</dbReference>
<evidence type="ECO:0000313" key="6">
    <source>
        <dbReference type="EMBL" id="GGR70413.1"/>
    </source>
</evidence>